<comment type="similarity">
    <text evidence="3">Belongs to the antenna complex beta subunit family.</text>
</comment>
<dbReference type="GO" id="GO:0046872">
    <property type="term" value="F:metal ion binding"/>
    <property type="evidence" value="ECO:0007669"/>
    <property type="project" value="UniProtKB-KW"/>
</dbReference>
<dbReference type="GO" id="GO:0030077">
    <property type="term" value="C:plasma membrane light-harvesting complex"/>
    <property type="evidence" value="ECO:0007669"/>
    <property type="project" value="InterPro"/>
</dbReference>
<comment type="subunit">
    <text evidence="4">The core complex is formed by different alpha and beta chains, binding bacteriochlorophyll molecules, and arranged most probably in tetrameric structures disposed around the reaction center. The non-pigmented gamma chains may constitute additional components.</text>
</comment>
<dbReference type="GO" id="GO:0019684">
    <property type="term" value="P:photosynthesis, light reaction"/>
    <property type="evidence" value="ECO:0007669"/>
    <property type="project" value="InterPro"/>
</dbReference>
<dbReference type="GO" id="GO:0005886">
    <property type="term" value="C:plasma membrane"/>
    <property type="evidence" value="ECO:0007669"/>
    <property type="project" value="UniProtKB-SubCell"/>
</dbReference>
<dbReference type="GO" id="GO:0042314">
    <property type="term" value="F:bacteriochlorophyll binding"/>
    <property type="evidence" value="ECO:0007669"/>
    <property type="project" value="UniProtKB-KW"/>
</dbReference>
<organism evidence="20 21">
    <name type="scientific">Rhodoblastus acidophilus</name>
    <name type="common">Rhodopseudomonas acidophila</name>
    <dbReference type="NCBI Taxonomy" id="1074"/>
    <lineage>
        <taxon>Bacteria</taxon>
        <taxon>Pseudomonadati</taxon>
        <taxon>Pseudomonadota</taxon>
        <taxon>Alphaproteobacteria</taxon>
        <taxon>Hyphomicrobiales</taxon>
        <taxon>Rhodoblastaceae</taxon>
        <taxon>Rhodoblastus</taxon>
    </lineage>
</organism>
<feature type="domain" description="Antenna complex alpha/beta subunit" evidence="19">
    <location>
        <begin position="13"/>
        <end position="47"/>
    </location>
</feature>
<evidence type="ECO:0000256" key="8">
    <source>
        <dbReference type="ARBA" id="ARBA00022549"/>
    </source>
</evidence>
<keyword evidence="5" id="KW-1003">Cell membrane</keyword>
<keyword evidence="8" id="KW-0042">Antenna complex</keyword>
<dbReference type="PIRSF" id="PIRSF002900">
    <property type="entry name" value="Antenna_beta"/>
    <property type="match status" value="1"/>
</dbReference>
<evidence type="ECO:0000256" key="10">
    <source>
        <dbReference type="ARBA" id="ARBA00022723"/>
    </source>
</evidence>
<dbReference type="Proteomes" id="UP000198418">
    <property type="component" value="Unassembled WGS sequence"/>
</dbReference>
<evidence type="ECO:0000256" key="4">
    <source>
        <dbReference type="ARBA" id="ARBA00011367"/>
    </source>
</evidence>
<evidence type="ECO:0000256" key="3">
    <source>
        <dbReference type="ARBA" id="ARBA00011052"/>
    </source>
</evidence>
<accession>A0A212S8D7</accession>
<feature type="transmembrane region" description="Helical" evidence="18">
    <location>
        <begin position="28"/>
        <end position="47"/>
    </location>
</feature>
<evidence type="ECO:0000256" key="6">
    <source>
        <dbReference type="ARBA" id="ARBA00022494"/>
    </source>
</evidence>
<comment type="subcellular location">
    <subcellularLocation>
        <location evidence="2">Cell inner membrane</location>
        <topology evidence="2">Single-pass type II membrane protein</topology>
    </subcellularLocation>
</comment>
<dbReference type="Pfam" id="PF00556">
    <property type="entry name" value="LHC"/>
    <property type="match status" value="1"/>
</dbReference>
<evidence type="ECO:0000256" key="14">
    <source>
        <dbReference type="ARBA" id="ARBA00022991"/>
    </source>
</evidence>
<keyword evidence="21" id="KW-1185">Reference proteome</keyword>
<dbReference type="InterPro" id="IPR023623">
    <property type="entry name" value="Antenna_beta_CS"/>
</dbReference>
<dbReference type="InterPro" id="IPR023624">
    <property type="entry name" value="Antenna_beta_dom_sf"/>
</dbReference>
<dbReference type="PRINTS" id="PR00674">
    <property type="entry name" value="LIGHTHARVSTB"/>
</dbReference>
<evidence type="ECO:0000256" key="12">
    <source>
        <dbReference type="ARBA" id="ARBA00022956"/>
    </source>
</evidence>
<evidence type="ECO:0000256" key="5">
    <source>
        <dbReference type="ARBA" id="ARBA00022475"/>
    </source>
</evidence>
<keyword evidence="9 18" id="KW-0812">Transmembrane</keyword>
<dbReference type="PROSITE" id="PS00969">
    <property type="entry name" value="ANTENNA_COMP_BETA"/>
    <property type="match status" value="1"/>
</dbReference>
<dbReference type="OrthoDB" id="7391998at2"/>
<keyword evidence="6" id="KW-0148">Chlorophyll</keyword>
<reference evidence="21" key="1">
    <citation type="submission" date="2017-06" db="EMBL/GenBank/DDBJ databases">
        <authorList>
            <person name="Varghese N."/>
            <person name="Submissions S."/>
        </authorList>
    </citation>
    <scope>NUCLEOTIDE SEQUENCE [LARGE SCALE GENOMIC DNA]</scope>
    <source>
        <strain evidence="21">DSM 137</strain>
    </source>
</reference>
<keyword evidence="13 18" id="KW-1133">Transmembrane helix</keyword>
<dbReference type="SUPFAM" id="SSF56918">
    <property type="entry name" value="Light-harvesting complex subunits"/>
    <property type="match status" value="1"/>
</dbReference>
<sequence length="48" mass="5352">MADVKGLTGLTAEESEELHKHVIDGTRVFFVIAIFAHVLAFAFSPWLH</sequence>
<evidence type="ECO:0000256" key="16">
    <source>
        <dbReference type="ARBA" id="ARBA00023243"/>
    </source>
</evidence>
<evidence type="ECO:0000256" key="11">
    <source>
        <dbReference type="ARBA" id="ARBA00022842"/>
    </source>
</evidence>
<evidence type="ECO:0000313" key="20">
    <source>
        <dbReference type="EMBL" id="SNB81601.1"/>
    </source>
</evidence>
<dbReference type="RefSeq" id="WP_088522202.1">
    <property type="nucleotide sequence ID" value="NZ_FYDG01000016.1"/>
</dbReference>
<evidence type="ECO:0000313" key="21">
    <source>
        <dbReference type="Proteomes" id="UP000198418"/>
    </source>
</evidence>
<keyword evidence="14" id="KW-0157">Chromophore</keyword>
<keyword evidence="15 18" id="KW-0472">Membrane</keyword>
<evidence type="ECO:0000256" key="2">
    <source>
        <dbReference type="ARBA" id="ARBA00004249"/>
    </source>
</evidence>
<feature type="binding site" description="axial binding residue" evidence="17">
    <location>
        <position position="19"/>
    </location>
    <ligand>
        <name>a bacteriochlorophyll</name>
        <dbReference type="ChEBI" id="CHEBI:38201"/>
    </ligand>
    <ligandPart>
        <name>Mg</name>
        <dbReference type="ChEBI" id="CHEBI:25107"/>
    </ligandPart>
</feature>
<name>A0A212S8D7_RHOAC</name>
<dbReference type="Gene3D" id="1.20.5.250">
    <property type="match status" value="1"/>
</dbReference>
<evidence type="ECO:0000259" key="19">
    <source>
        <dbReference type="Pfam" id="PF00556"/>
    </source>
</evidence>
<feature type="binding site" description="axial binding residue" evidence="17">
    <location>
        <position position="37"/>
    </location>
    <ligand>
        <name>a bacteriochlorophyll</name>
        <dbReference type="ChEBI" id="CHEBI:38201"/>
    </ligand>
    <ligandPart>
        <name>Mg</name>
        <dbReference type="ChEBI" id="CHEBI:25107"/>
    </ligandPart>
</feature>
<keyword evidence="16" id="KW-0437">Light-harvesting polypeptide</keyword>
<evidence type="ECO:0000256" key="9">
    <source>
        <dbReference type="ARBA" id="ARBA00022692"/>
    </source>
</evidence>
<evidence type="ECO:0000256" key="1">
    <source>
        <dbReference type="ARBA" id="ARBA00002455"/>
    </source>
</evidence>
<keyword evidence="11 17" id="KW-0460">Magnesium</keyword>
<proteinExistence type="inferred from homology"/>
<dbReference type="NCBIfam" id="NF040862">
    <property type="entry name" value="pufB_517_ASD"/>
    <property type="match status" value="1"/>
</dbReference>
<dbReference type="AlphaFoldDB" id="A0A212S8D7"/>
<keyword evidence="12" id="KW-0076">Bacteriochlorophyll</keyword>
<keyword evidence="10 17" id="KW-0479">Metal-binding</keyword>
<dbReference type="EMBL" id="FYDG01000016">
    <property type="protein sequence ID" value="SNB81601.1"/>
    <property type="molecule type" value="Genomic_DNA"/>
</dbReference>
<dbReference type="InterPro" id="IPR002362">
    <property type="entry name" value="LHB-1/5"/>
</dbReference>
<dbReference type="InterPro" id="IPR000066">
    <property type="entry name" value="Antenna_a/b"/>
</dbReference>
<dbReference type="InterPro" id="IPR035889">
    <property type="entry name" value="Light-harvesting_complex"/>
</dbReference>
<comment type="function">
    <text evidence="1">Antenna complexes are light-harvesting systems, which transfer the excitation energy to the reaction centers.</text>
</comment>
<evidence type="ECO:0000256" key="13">
    <source>
        <dbReference type="ARBA" id="ARBA00022989"/>
    </source>
</evidence>
<evidence type="ECO:0000256" key="18">
    <source>
        <dbReference type="SAM" id="Phobius"/>
    </source>
</evidence>
<evidence type="ECO:0000256" key="15">
    <source>
        <dbReference type="ARBA" id="ARBA00023136"/>
    </source>
</evidence>
<gene>
    <name evidence="20" type="ORF">SAMN06265338_1167</name>
</gene>
<evidence type="ECO:0000256" key="17">
    <source>
        <dbReference type="PIRSR" id="PIRSR002900-1"/>
    </source>
</evidence>
<evidence type="ECO:0000256" key="7">
    <source>
        <dbReference type="ARBA" id="ARBA00022519"/>
    </source>
</evidence>
<keyword evidence="7" id="KW-0997">Cell inner membrane</keyword>
<protein>
    <submittedName>
        <fullName evidence="20">Light-harvesting protein B-800-850 beta chain</fullName>
    </submittedName>
</protein>